<keyword evidence="1" id="KW-0472">Membrane</keyword>
<protein>
    <submittedName>
        <fullName evidence="2">Uncharacterized protein</fullName>
    </submittedName>
</protein>
<dbReference type="Proteomes" id="UP000823775">
    <property type="component" value="Unassembled WGS sequence"/>
</dbReference>
<keyword evidence="3" id="KW-1185">Reference proteome</keyword>
<evidence type="ECO:0000256" key="1">
    <source>
        <dbReference type="SAM" id="Phobius"/>
    </source>
</evidence>
<sequence>MASASNSSSITEPSMYPLIWLLPCKAMGLSNVLRLSGDYKFLTDKDSHRQAPSWLYPFFSVKFSLAFASFNWFITVIKHGTFKCYHTIRKIDLVENSMSYGREVVNVKQVDVHCVQWTFLNWNHLCFRTT</sequence>
<gene>
    <name evidence="2" type="ORF">HAX54_027890</name>
</gene>
<reference evidence="2 3" key="1">
    <citation type="journal article" date="2021" name="BMC Genomics">
        <title>Datura genome reveals duplications of psychoactive alkaloid biosynthetic genes and high mutation rate following tissue culture.</title>
        <authorList>
            <person name="Rajewski A."/>
            <person name="Carter-House D."/>
            <person name="Stajich J."/>
            <person name="Litt A."/>
        </authorList>
    </citation>
    <scope>NUCLEOTIDE SEQUENCE [LARGE SCALE GENOMIC DNA]</scope>
    <source>
        <strain evidence="2">AR-01</strain>
    </source>
</reference>
<organism evidence="2 3">
    <name type="scientific">Datura stramonium</name>
    <name type="common">Jimsonweed</name>
    <name type="synonym">Common thornapple</name>
    <dbReference type="NCBI Taxonomy" id="4076"/>
    <lineage>
        <taxon>Eukaryota</taxon>
        <taxon>Viridiplantae</taxon>
        <taxon>Streptophyta</taxon>
        <taxon>Embryophyta</taxon>
        <taxon>Tracheophyta</taxon>
        <taxon>Spermatophyta</taxon>
        <taxon>Magnoliopsida</taxon>
        <taxon>eudicotyledons</taxon>
        <taxon>Gunneridae</taxon>
        <taxon>Pentapetalae</taxon>
        <taxon>asterids</taxon>
        <taxon>lamiids</taxon>
        <taxon>Solanales</taxon>
        <taxon>Solanaceae</taxon>
        <taxon>Solanoideae</taxon>
        <taxon>Datureae</taxon>
        <taxon>Datura</taxon>
    </lineage>
</organism>
<comment type="caution">
    <text evidence="2">The sequence shown here is derived from an EMBL/GenBank/DDBJ whole genome shotgun (WGS) entry which is preliminary data.</text>
</comment>
<keyword evidence="1" id="KW-0812">Transmembrane</keyword>
<evidence type="ECO:0000313" key="2">
    <source>
        <dbReference type="EMBL" id="MCD7455349.1"/>
    </source>
</evidence>
<dbReference type="EMBL" id="JACEIK010000340">
    <property type="protein sequence ID" value="MCD7455349.1"/>
    <property type="molecule type" value="Genomic_DNA"/>
</dbReference>
<keyword evidence="1" id="KW-1133">Transmembrane helix</keyword>
<accession>A0ABS8S935</accession>
<name>A0ABS8S935_DATST</name>
<evidence type="ECO:0000313" key="3">
    <source>
        <dbReference type="Proteomes" id="UP000823775"/>
    </source>
</evidence>
<proteinExistence type="predicted"/>
<feature type="transmembrane region" description="Helical" evidence="1">
    <location>
        <begin position="54"/>
        <end position="74"/>
    </location>
</feature>